<dbReference type="InterPro" id="IPR008920">
    <property type="entry name" value="TF_FadR/GntR_C"/>
</dbReference>
<dbReference type="AlphaFoldDB" id="A0AA50H9A0"/>
<keyword evidence="1" id="KW-0805">Transcription regulation</keyword>
<dbReference type="InterPro" id="IPR000524">
    <property type="entry name" value="Tscrpt_reg_HTH_GntR"/>
</dbReference>
<dbReference type="SUPFAM" id="SSF48008">
    <property type="entry name" value="GntR ligand-binding domain-like"/>
    <property type="match status" value="1"/>
</dbReference>
<dbReference type="InterPro" id="IPR036388">
    <property type="entry name" value="WH-like_DNA-bd_sf"/>
</dbReference>
<dbReference type="EMBL" id="CP132303">
    <property type="protein sequence ID" value="WLS00068.1"/>
    <property type="molecule type" value="Genomic_DNA"/>
</dbReference>
<dbReference type="PANTHER" id="PTHR43537">
    <property type="entry name" value="TRANSCRIPTIONAL REGULATOR, GNTR FAMILY"/>
    <property type="match status" value="1"/>
</dbReference>
<dbReference type="InterPro" id="IPR011711">
    <property type="entry name" value="GntR_C"/>
</dbReference>
<reference evidence="5 6" key="1">
    <citation type="submission" date="2023-08" db="EMBL/GenBank/DDBJ databases">
        <title>Pathogen: clinical or host-associated sample.</title>
        <authorList>
            <person name="Hergert J."/>
            <person name="Casey R."/>
            <person name="Wagner J."/>
            <person name="Young E.L."/>
            <person name="Oakeson K.F."/>
        </authorList>
    </citation>
    <scope>NUCLEOTIDE SEQUENCE [LARGE SCALE GENOMIC DNA]</scope>
    <source>
        <strain evidence="5 6">1760953</strain>
        <plasmid evidence="5 6">unnamed1</plasmid>
    </source>
</reference>
<evidence type="ECO:0000256" key="2">
    <source>
        <dbReference type="ARBA" id="ARBA00023125"/>
    </source>
</evidence>
<dbReference type="Gene3D" id="1.10.10.10">
    <property type="entry name" value="Winged helix-like DNA-binding domain superfamily/Winged helix DNA-binding domain"/>
    <property type="match status" value="1"/>
</dbReference>
<name>A0AA50H9A0_9HYPH</name>
<dbReference type="Pfam" id="PF00392">
    <property type="entry name" value="GntR"/>
    <property type="match status" value="1"/>
</dbReference>
<evidence type="ECO:0000256" key="3">
    <source>
        <dbReference type="ARBA" id="ARBA00023163"/>
    </source>
</evidence>
<dbReference type="SUPFAM" id="SSF46785">
    <property type="entry name" value="Winged helix' DNA-binding domain"/>
    <property type="match status" value="1"/>
</dbReference>
<dbReference type="Proteomes" id="UP001234585">
    <property type="component" value="Plasmid unnamed1"/>
</dbReference>
<protein>
    <submittedName>
        <fullName evidence="5">GntR family transcriptional regulator</fullName>
    </submittedName>
</protein>
<evidence type="ECO:0000313" key="5">
    <source>
        <dbReference type="EMBL" id="WLS00068.1"/>
    </source>
</evidence>
<dbReference type="RefSeq" id="WP_134646283.1">
    <property type="nucleotide sequence ID" value="NZ_CP132303.1"/>
</dbReference>
<keyword evidence="2" id="KW-0238">DNA-binding</keyword>
<dbReference type="InterPro" id="IPR036390">
    <property type="entry name" value="WH_DNA-bd_sf"/>
</dbReference>
<gene>
    <name evidence="5" type="ORF">Q9313_18485</name>
</gene>
<dbReference type="Pfam" id="PF07729">
    <property type="entry name" value="FCD"/>
    <property type="match status" value="1"/>
</dbReference>
<organism evidence="5 6">
    <name type="scientific">Shinella sumterensis</name>
    <dbReference type="NCBI Taxonomy" id="1967501"/>
    <lineage>
        <taxon>Bacteria</taxon>
        <taxon>Pseudomonadati</taxon>
        <taxon>Pseudomonadota</taxon>
        <taxon>Alphaproteobacteria</taxon>
        <taxon>Hyphomicrobiales</taxon>
        <taxon>Rhizobiaceae</taxon>
        <taxon>Shinella</taxon>
    </lineage>
</organism>
<sequence>MNKTKTEDTSFAGIDLAPIGRSETLGQQVRTQLGSAIMAGRFKPGQKLTIRAVATALDVSLTPAREALYNLAAEGILEMRSNGSVYVPTLTTERIIELTKIRAALEGLAAREAALRITDAEIAHIIEINDLMVQANERKDYARVMELNWEFHFAIYRASGMNELVRMIEKRWMMNSSYLNVIYPRFGQIEQGINNHQMMVRALQSRDPERLASAVVVDINFAADTLVDMIKAQQGTERRHKAAR</sequence>
<keyword evidence="6" id="KW-1185">Reference proteome</keyword>
<keyword evidence="3" id="KW-0804">Transcription</keyword>
<dbReference type="CDD" id="cd07377">
    <property type="entry name" value="WHTH_GntR"/>
    <property type="match status" value="1"/>
</dbReference>
<geneLocation type="plasmid" evidence="5 6">
    <name>unnamed1</name>
</geneLocation>
<dbReference type="GO" id="GO:0003700">
    <property type="term" value="F:DNA-binding transcription factor activity"/>
    <property type="evidence" value="ECO:0007669"/>
    <property type="project" value="InterPro"/>
</dbReference>
<evidence type="ECO:0000313" key="6">
    <source>
        <dbReference type="Proteomes" id="UP001234585"/>
    </source>
</evidence>
<dbReference type="SMART" id="SM00895">
    <property type="entry name" value="FCD"/>
    <property type="match status" value="1"/>
</dbReference>
<evidence type="ECO:0000259" key="4">
    <source>
        <dbReference type="PROSITE" id="PS50949"/>
    </source>
</evidence>
<dbReference type="PANTHER" id="PTHR43537:SF39">
    <property type="entry name" value="HTH-TYPE TRANSCRIPTIONAL REGULATOR MCBR"/>
    <property type="match status" value="1"/>
</dbReference>
<keyword evidence="5" id="KW-0614">Plasmid</keyword>
<dbReference type="GO" id="GO:0003677">
    <property type="term" value="F:DNA binding"/>
    <property type="evidence" value="ECO:0007669"/>
    <property type="project" value="UniProtKB-KW"/>
</dbReference>
<dbReference type="SMART" id="SM00345">
    <property type="entry name" value="HTH_GNTR"/>
    <property type="match status" value="1"/>
</dbReference>
<dbReference type="PROSITE" id="PS50949">
    <property type="entry name" value="HTH_GNTR"/>
    <property type="match status" value="1"/>
</dbReference>
<accession>A0AA50H9A0</accession>
<feature type="domain" description="HTH gntR-type" evidence="4">
    <location>
        <begin position="23"/>
        <end position="90"/>
    </location>
</feature>
<proteinExistence type="predicted"/>
<evidence type="ECO:0000256" key="1">
    <source>
        <dbReference type="ARBA" id="ARBA00023015"/>
    </source>
</evidence>
<dbReference type="Gene3D" id="1.20.120.530">
    <property type="entry name" value="GntR ligand-binding domain-like"/>
    <property type="match status" value="1"/>
</dbReference>